<dbReference type="Proteomes" id="UP000283805">
    <property type="component" value="Unassembled WGS sequence"/>
</dbReference>
<dbReference type="InterPro" id="IPR013767">
    <property type="entry name" value="PAS_fold"/>
</dbReference>
<keyword evidence="5" id="KW-0418">Kinase</keyword>
<dbReference type="RefSeq" id="WP_120243834.1">
    <property type="nucleotide sequence ID" value="NZ_RAPO01000001.1"/>
</dbReference>
<protein>
    <recommendedName>
        <fullName evidence="2">histidine kinase</fullName>
        <ecNumber evidence="2">2.7.13.3</ecNumber>
    </recommendedName>
</protein>
<dbReference type="PROSITE" id="PS50113">
    <property type="entry name" value="PAC"/>
    <property type="match status" value="1"/>
</dbReference>
<keyword evidence="6" id="KW-0067">ATP-binding</keyword>
<dbReference type="SMART" id="SM00387">
    <property type="entry name" value="HATPase_c"/>
    <property type="match status" value="1"/>
</dbReference>
<evidence type="ECO:0000256" key="4">
    <source>
        <dbReference type="ARBA" id="ARBA00022741"/>
    </source>
</evidence>
<gene>
    <name evidence="10" type="ORF">ATJ93_1415</name>
</gene>
<dbReference type="GO" id="GO:0006355">
    <property type="term" value="P:regulation of DNA-templated transcription"/>
    <property type="evidence" value="ECO:0007669"/>
    <property type="project" value="InterPro"/>
</dbReference>
<evidence type="ECO:0000313" key="11">
    <source>
        <dbReference type="Proteomes" id="UP000283805"/>
    </source>
</evidence>
<keyword evidence="4" id="KW-0547">Nucleotide-binding</keyword>
<dbReference type="InterPro" id="IPR000700">
    <property type="entry name" value="PAS-assoc_C"/>
</dbReference>
<dbReference type="InterPro" id="IPR005467">
    <property type="entry name" value="His_kinase_dom"/>
</dbReference>
<name>A0A419WSL8_9EURY</name>
<evidence type="ECO:0000256" key="2">
    <source>
        <dbReference type="ARBA" id="ARBA00012438"/>
    </source>
</evidence>
<dbReference type="InterPro" id="IPR003594">
    <property type="entry name" value="HATPase_dom"/>
</dbReference>
<comment type="caution">
    <text evidence="10">The sequence shown here is derived from an EMBL/GenBank/DDBJ whole genome shotgun (WGS) entry which is preliminary data.</text>
</comment>
<proteinExistence type="predicted"/>
<dbReference type="EMBL" id="RAPO01000001">
    <property type="protein sequence ID" value="RKD98408.1"/>
    <property type="molecule type" value="Genomic_DNA"/>
</dbReference>
<dbReference type="GO" id="GO:0005524">
    <property type="term" value="F:ATP binding"/>
    <property type="evidence" value="ECO:0007669"/>
    <property type="project" value="UniProtKB-KW"/>
</dbReference>
<dbReference type="InterPro" id="IPR050980">
    <property type="entry name" value="2C_sensor_his_kinase"/>
</dbReference>
<dbReference type="InterPro" id="IPR035965">
    <property type="entry name" value="PAS-like_dom_sf"/>
</dbReference>
<dbReference type="SUPFAM" id="SSF55785">
    <property type="entry name" value="PYP-like sensor domain (PAS domain)"/>
    <property type="match status" value="1"/>
</dbReference>
<dbReference type="SUPFAM" id="SSF55874">
    <property type="entry name" value="ATPase domain of HSP90 chaperone/DNA topoisomerase II/histidine kinase"/>
    <property type="match status" value="1"/>
</dbReference>
<dbReference type="InterPro" id="IPR000014">
    <property type="entry name" value="PAS"/>
</dbReference>
<sequence>MGEYIEQFVGALFRVLEDEGHTEAKQLLLDVYRSNAATDRDELAQDLLSELIAVVDRRLETREEIEVLATAVESLFDRFATVVDAAPAAIFAVEPDGSIRLWNDGATRTFGWDESEIIDRSYPRTLAESPDETAAFLERLREGEHLAGIETRHRHRDGSVRDVRLWAAPLGNRGNEFEFEGATFVVSDITEQKQREQRLAVLNRVLRHNIRNDVTLIQGHLEMLAADLEAETEHVDVIDARLDNIVELSEAARRIEQLQGDGTDLATIELTDLLRERLDRLQTEHPEADISVQLPGSVAVGAHELLPYAFDNVLENAIEHNTAATPRIDVTVTTASGPHRRTVTVRIADNGPGLPEAEREVLTADAETPLTHSSGMGLWLVRWIVRSSNGTVAVDPGRFDGTCVSIRLQDARSEDRREAAPSARR</sequence>
<dbReference type="Gene3D" id="3.30.565.10">
    <property type="entry name" value="Histidine kinase-like ATPase, C-terminal domain"/>
    <property type="match status" value="1"/>
</dbReference>
<keyword evidence="3" id="KW-0808">Transferase</keyword>
<dbReference type="NCBIfam" id="TIGR00229">
    <property type="entry name" value="sensory_box"/>
    <property type="match status" value="1"/>
</dbReference>
<dbReference type="InterPro" id="IPR036890">
    <property type="entry name" value="HATPase_C_sf"/>
</dbReference>
<dbReference type="CDD" id="cd00130">
    <property type="entry name" value="PAS"/>
    <property type="match status" value="1"/>
</dbReference>
<dbReference type="GO" id="GO:0004673">
    <property type="term" value="F:protein histidine kinase activity"/>
    <property type="evidence" value="ECO:0007669"/>
    <property type="project" value="UniProtKB-EC"/>
</dbReference>
<evidence type="ECO:0000259" key="8">
    <source>
        <dbReference type="PROSITE" id="PS50112"/>
    </source>
</evidence>
<evidence type="ECO:0000313" key="10">
    <source>
        <dbReference type="EMBL" id="RKD98408.1"/>
    </source>
</evidence>
<evidence type="ECO:0000256" key="6">
    <source>
        <dbReference type="ARBA" id="ARBA00022840"/>
    </source>
</evidence>
<organism evidence="10 11">
    <name type="scientific">Halopiger aswanensis</name>
    <dbReference type="NCBI Taxonomy" id="148449"/>
    <lineage>
        <taxon>Archaea</taxon>
        <taxon>Methanobacteriati</taxon>
        <taxon>Methanobacteriota</taxon>
        <taxon>Stenosarchaea group</taxon>
        <taxon>Halobacteria</taxon>
        <taxon>Halobacteriales</taxon>
        <taxon>Natrialbaceae</taxon>
        <taxon>Halopiger</taxon>
    </lineage>
</organism>
<dbReference type="Pfam" id="PF00989">
    <property type="entry name" value="PAS"/>
    <property type="match status" value="1"/>
</dbReference>
<feature type="domain" description="Histidine kinase" evidence="7">
    <location>
        <begin position="205"/>
        <end position="412"/>
    </location>
</feature>
<dbReference type="Pfam" id="PF02518">
    <property type="entry name" value="HATPase_c"/>
    <property type="match status" value="1"/>
</dbReference>
<dbReference type="EC" id="2.7.13.3" evidence="2"/>
<evidence type="ECO:0000256" key="1">
    <source>
        <dbReference type="ARBA" id="ARBA00000085"/>
    </source>
</evidence>
<reference evidence="10 11" key="1">
    <citation type="submission" date="2018-09" db="EMBL/GenBank/DDBJ databases">
        <title>Genomic Encyclopedia of Archaeal and Bacterial Type Strains, Phase II (KMG-II): from individual species to whole genera.</title>
        <authorList>
            <person name="Goeker M."/>
        </authorList>
    </citation>
    <scope>NUCLEOTIDE SEQUENCE [LARGE SCALE GENOMIC DNA]</scope>
    <source>
        <strain evidence="10 11">DSM 13151</strain>
    </source>
</reference>
<evidence type="ECO:0000259" key="9">
    <source>
        <dbReference type="PROSITE" id="PS50113"/>
    </source>
</evidence>
<feature type="domain" description="PAS" evidence="8">
    <location>
        <begin position="75"/>
        <end position="144"/>
    </location>
</feature>
<feature type="domain" description="PAC" evidence="9">
    <location>
        <begin position="147"/>
        <end position="201"/>
    </location>
</feature>
<comment type="catalytic activity">
    <reaction evidence="1">
        <text>ATP + protein L-histidine = ADP + protein N-phospho-L-histidine.</text>
        <dbReference type="EC" id="2.7.13.3"/>
    </reaction>
</comment>
<dbReference type="PANTHER" id="PTHR44936">
    <property type="entry name" value="SENSOR PROTEIN CREC"/>
    <property type="match status" value="1"/>
</dbReference>
<evidence type="ECO:0000256" key="3">
    <source>
        <dbReference type="ARBA" id="ARBA00022679"/>
    </source>
</evidence>
<dbReference type="PROSITE" id="PS50109">
    <property type="entry name" value="HIS_KIN"/>
    <property type="match status" value="1"/>
</dbReference>
<dbReference type="AlphaFoldDB" id="A0A419WSL8"/>
<dbReference type="OrthoDB" id="327291at2157"/>
<accession>A0A419WSL8</accession>
<evidence type="ECO:0000256" key="5">
    <source>
        <dbReference type="ARBA" id="ARBA00022777"/>
    </source>
</evidence>
<dbReference type="PANTHER" id="PTHR44936:SF10">
    <property type="entry name" value="SENSOR PROTEIN RSTB"/>
    <property type="match status" value="1"/>
</dbReference>
<keyword evidence="11" id="KW-1185">Reference proteome</keyword>
<dbReference type="SMART" id="SM00091">
    <property type="entry name" value="PAS"/>
    <property type="match status" value="1"/>
</dbReference>
<dbReference type="Gene3D" id="3.30.450.20">
    <property type="entry name" value="PAS domain"/>
    <property type="match status" value="1"/>
</dbReference>
<dbReference type="PROSITE" id="PS50112">
    <property type="entry name" value="PAS"/>
    <property type="match status" value="1"/>
</dbReference>
<evidence type="ECO:0000259" key="7">
    <source>
        <dbReference type="PROSITE" id="PS50109"/>
    </source>
</evidence>